<proteinExistence type="predicted"/>
<dbReference type="Gene3D" id="3.40.30.10">
    <property type="entry name" value="Glutaredoxin"/>
    <property type="match status" value="1"/>
</dbReference>
<evidence type="ECO:0000259" key="1">
    <source>
        <dbReference type="PROSITE" id="PS51352"/>
    </source>
</evidence>
<dbReference type="PANTHER" id="PTHR46762">
    <property type="entry name" value="NUCLEOREDOXIN-LIKE PROTEIN 2"/>
    <property type="match status" value="1"/>
</dbReference>
<dbReference type="WBParaSite" id="jg2799">
    <property type="protein sequence ID" value="jg2799"/>
    <property type="gene ID" value="jg2799"/>
</dbReference>
<dbReference type="GO" id="GO:0007600">
    <property type="term" value="P:sensory perception"/>
    <property type="evidence" value="ECO:0007669"/>
    <property type="project" value="InterPro"/>
</dbReference>
<sequence length="153" mass="17623">MSELFKDVTLLRNGTDETFKGEDVLKDKKVAIYFSAHWCGPCRSFTPMLKTLFEESTKGSNLIEIVFVSFDRSEEEMLSYIKDSHPDWLYLPFDHPFNGEKGKLAEKYGTNGIPCLKLINPSGYENIEDLVGFVYEARSKANVKLYKAWMDKE</sequence>
<protein>
    <submittedName>
        <fullName evidence="3">Thioredoxin domain-containing protein</fullName>
    </submittedName>
</protein>
<dbReference type="PANTHER" id="PTHR46762:SF1">
    <property type="entry name" value="NUCLEOREDOXIN-LIKE PROTEIN 2"/>
    <property type="match status" value="1"/>
</dbReference>
<dbReference type="InterPro" id="IPR029519">
    <property type="entry name" value="RdCVF2"/>
</dbReference>
<dbReference type="InterPro" id="IPR012336">
    <property type="entry name" value="Thioredoxin-like_fold"/>
</dbReference>
<dbReference type="AlphaFoldDB" id="A0A915E5K5"/>
<dbReference type="GO" id="GO:0045494">
    <property type="term" value="P:photoreceptor cell maintenance"/>
    <property type="evidence" value="ECO:0007669"/>
    <property type="project" value="InterPro"/>
</dbReference>
<keyword evidence="2" id="KW-1185">Reference proteome</keyword>
<accession>A0A915E5K5</accession>
<dbReference type="SUPFAM" id="SSF52833">
    <property type="entry name" value="Thioredoxin-like"/>
    <property type="match status" value="1"/>
</dbReference>
<dbReference type="PROSITE" id="PS51352">
    <property type="entry name" value="THIOREDOXIN_2"/>
    <property type="match status" value="1"/>
</dbReference>
<evidence type="ECO:0000313" key="2">
    <source>
        <dbReference type="Proteomes" id="UP000887574"/>
    </source>
</evidence>
<feature type="domain" description="Thioredoxin" evidence="1">
    <location>
        <begin position="1"/>
        <end position="139"/>
    </location>
</feature>
<organism evidence="2 3">
    <name type="scientific">Ditylenchus dipsaci</name>
    <dbReference type="NCBI Taxonomy" id="166011"/>
    <lineage>
        <taxon>Eukaryota</taxon>
        <taxon>Metazoa</taxon>
        <taxon>Ecdysozoa</taxon>
        <taxon>Nematoda</taxon>
        <taxon>Chromadorea</taxon>
        <taxon>Rhabditida</taxon>
        <taxon>Tylenchina</taxon>
        <taxon>Tylenchomorpha</taxon>
        <taxon>Sphaerularioidea</taxon>
        <taxon>Anguinidae</taxon>
        <taxon>Anguininae</taxon>
        <taxon>Ditylenchus</taxon>
    </lineage>
</organism>
<dbReference type="InterPro" id="IPR013766">
    <property type="entry name" value="Thioredoxin_domain"/>
</dbReference>
<evidence type="ECO:0000313" key="3">
    <source>
        <dbReference type="WBParaSite" id="jg2799"/>
    </source>
</evidence>
<reference evidence="3" key="1">
    <citation type="submission" date="2022-11" db="UniProtKB">
        <authorList>
            <consortium name="WormBaseParasite"/>
        </authorList>
    </citation>
    <scope>IDENTIFICATION</scope>
</reference>
<dbReference type="Pfam" id="PF13905">
    <property type="entry name" value="Thioredoxin_8"/>
    <property type="match status" value="1"/>
</dbReference>
<name>A0A915E5K5_9BILA</name>
<dbReference type="InterPro" id="IPR036249">
    <property type="entry name" value="Thioredoxin-like_sf"/>
</dbReference>
<dbReference type="Proteomes" id="UP000887574">
    <property type="component" value="Unplaced"/>
</dbReference>